<evidence type="ECO:0000256" key="1">
    <source>
        <dbReference type="ARBA" id="ARBA00007613"/>
    </source>
</evidence>
<feature type="signal peptide" evidence="3">
    <location>
        <begin position="1"/>
        <end position="38"/>
    </location>
</feature>
<reference evidence="4 5" key="1">
    <citation type="submission" date="2015-12" db="EMBL/GenBank/DDBJ databases">
        <authorList>
            <person name="Shamseldin A."/>
            <person name="Moawad H."/>
            <person name="Abd El-Rahim W.M."/>
            <person name="Sadowsky M.J."/>
        </authorList>
    </citation>
    <scope>NUCLEOTIDE SEQUENCE [LARGE SCALE GENOMIC DNA]</scope>
    <source>
        <strain evidence="4 5">SM2</strain>
    </source>
</reference>
<dbReference type="InterPro" id="IPR010131">
    <property type="entry name" value="MdtP/NodT-like"/>
</dbReference>
<organism evidence="4 5">
    <name type="scientific">Zhongshania aliphaticivorans</name>
    <dbReference type="NCBI Taxonomy" id="1470434"/>
    <lineage>
        <taxon>Bacteria</taxon>
        <taxon>Pseudomonadati</taxon>
        <taxon>Pseudomonadota</taxon>
        <taxon>Gammaproteobacteria</taxon>
        <taxon>Cellvibrionales</taxon>
        <taxon>Spongiibacteraceae</taxon>
        <taxon>Zhongshania</taxon>
    </lineage>
</organism>
<dbReference type="SUPFAM" id="SSF56954">
    <property type="entry name" value="Outer membrane efflux proteins (OEP)"/>
    <property type="match status" value="1"/>
</dbReference>
<dbReference type="AlphaFoldDB" id="A0A127M5C9"/>
<dbReference type="RefSeq" id="WP_008250314.1">
    <property type="nucleotide sequence ID" value="NZ_CP014544.1"/>
</dbReference>
<feature type="chain" id="PRO_5007275044" description="Cobalt-zinc-cadmium resistance protein CzcC" evidence="3">
    <location>
        <begin position="39"/>
        <end position="435"/>
    </location>
</feature>
<evidence type="ECO:0000313" key="5">
    <source>
        <dbReference type="Proteomes" id="UP000074119"/>
    </source>
</evidence>
<dbReference type="Pfam" id="PF02321">
    <property type="entry name" value="OEP"/>
    <property type="match status" value="1"/>
</dbReference>
<comment type="similarity">
    <text evidence="1">Belongs to the outer membrane factor (OMF) (TC 1.B.17) family.</text>
</comment>
<evidence type="ECO:0000256" key="3">
    <source>
        <dbReference type="SAM" id="SignalP"/>
    </source>
</evidence>
<accession>A0A127M5C9</accession>
<evidence type="ECO:0008006" key="6">
    <source>
        <dbReference type="Google" id="ProtNLM"/>
    </source>
</evidence>
<dbReference type="GO" id="GO:0015562">
    <property type="term" value="F:efflux transmembrane transporter activity"/>
    <property type="evidence" value="ECO:0007669"/>
    <property type="project" value="InterPro"/>
</dbReference>
<evidence type="ECO:0000313" key="4">
    <source>
        <dbReference type="EMBL" id="AMO68417.1"/>
    </source>
</evidence>
<dbReference type="STRING" id="1470434.AZF00_08925"/>
<dbReference type="InterPro" id="IPR003423">
    <property type="entry name" value="OMP_efflux"/>
</dbReference>
<dbReference type="Gene3D" id="1.20.1600.10">
    <property type="entry name" value="Outer membrane efflux proteins (OEP)"/>
    <property type="match status" value="1"/>
</dbReference>
<name>A0A127M5C9_9GAMM</name>
<dbReference type="KEGG" id="zal:AZF00_08925"/>
<protein>
    <recommendedName>
        <fullName evidence="6">Cobalt-zinc-cadmium resistance protein CzcC</fullName>
    </recommendedName>
</protein>
<gene>
    <name evidence="4" type="ORF">AZF00_08925</name>
</gene>
<dbReference type="PANTHER" id="PTHR30203:SF24">
    <property type="entry name" value="BLR4935 PROTEIN"/>
    <property type="match status" value="1"/>
</dbReference>
<dbReference type="EMBL" id="CP014544">
    <property type="protein sequence ID" value="AMO68417.1"/>
    <property type="molecule type" value="Genomic_DNA"/>
</dbReference>
<dbReference type="PANTHER" id="PTHR30203">
    <property type="entry name" value="OUTER MEMBRANE CATION EFFLUX PROTEIN"/>
    <property type="match status" value="1"/>
</dbReference>
<sequence length="435" mass="48667">MYVFSPFLTPKKPIVDRFFWRKTLALIPLLLTMSTASVAEKSLTLNEAIQRSFTKHPELQAFYYRRAAADGMAQQARVGSRPQLGLSVEDGFGSGDYSGSDSLQSTLSISWVLEGDLLQQRGHSADVQKQVISDEQAIKKLDVAAETARQFLTVVVYQQRKELAAAARAQADSVVKELSKRMDAGKSLLADKLRAEAELARAEITLEDLDHEIRGAKRMLATQWSARQLDFDTVSGSLAIATGKLNYEELALQLSSHPRVQKLLSQERIAQSEIALAKTEAQSRWQFSTGVRRFENTDDYALVAGFTMPLGGEQRNRGRIAALAANRDAYRADADAVQLVLEARLYVLLQEFQHAQHVVGALREHIIPTLEQAQKEARNAYQLGRYSYQDWRGVQQELLVTRSHLLDSQFKAQLTRVEIERLTGLPLLGNDEVNP</sequence>
<proteinExistence type="inferred from homology"/>
<keyword evidence="2" id="KW-0175">Coiled coil</keyword>
<dbReference type="Proteomes" id="UP000074119">
    <property type="component" value="Chromosome"/>
</dbReference>
<evidence type="ECO:0000256" key="2">
    <source>
        <dbReference type="SAM" id="Coils"/>
    </source>
</evidence>
<keyword evidence="3" id="KW-0732">Signal</keyword>
<feature type="coiled-coil region" evidence="2">
    <location>
        <begin position="192"/>
        <end position="219"/>
    </location>
</feature>